<reference evidence="1" key="1">
    <citation type="submission" date="2019-12" db="EMBL/GenBank/DDBJ databases">
        <authorList>
            <person name="Zhou D."/>
        </authorList>
    </citation>
    <scope>NUCLEOTIDE SEQUENCE</scope>
    <source>
        <strain evidence="1">D610</strain>
        <plasmid evidence="1">pD610-FIIY</plasmid>
    </source>
</reference>
<geneLocation type="plasmid" evidence="1">
    <name>pD610-FIIY</name>
</geneLocation>
<keyword evidence="1" id="KW-0614">Plasmid</keyword>
<name>A0A7D5JXY0_KLEPN</name>
<dbReference type="AlphaFoldDB" id="A0A7D5JXY0"/>
<dbReference type="EMBL" id="MN821370">
    <property type="protein sequence ID" value="QLG01521.1"/>
    <property type="molecule type" value="Genomic_DNA"/>
</dbReference>
<sequence length="345" mass="39224">MTTLSKGVTQHRKGLKDAFLEFAKMVPIAGPHIQAAEQMFKLFSEINAEMCRDRFNRYIMGIGEICEDEVDISREHFSALVKKLVLDDEDKKTEYYIRLTVSLARSSLSDDEKMFFIHTLSELTCFDIEYARKLYITTNSHIKGFKSAAAAQVDLTSQKNGLNLRSLNKLIASGLIYEVINTHPEKNRIFNFTEELKSLLGHLFHSNDFLPSVLGIDSKQRYDVIIIEGNEFFDEFCRTSIRQKLEAGGLRVRIVKNEGAMSDIIAPFYISTRTGEGMDGEPYSTIEVFSHIDSKSFTYSESDGWKNFDPKSLIPNDDGSFNSVEFIQAIDDICSHVLRRLTASN</sequence>
<protein>
    <submittedName>
        <fullName evidence="1">Uncharacterized protein</fullName>
    </submittedName>
</protein>
<evidence type="ECO:0000313" key="1">
    <source>
        <dbReference type="EMBL" id="QLG01521.1"/>
    </source>
</evidence>
<proteinExistence type="predicted"/>
<accession>A0A7D5JXY0</accession>
<organism evidence="1">
    <name type="scientific">Klebsiella pneumoniae</name>
    <dbReference type="NCBI Taxonomy" id="573"/>
    <lineage>
        <taxon>Bacteria</taxon>
        <taxon>Pseudomonadati</taxon>
        <taxon>Pseudomonadota</taxon>
        <taxon>Gammaproteobacteria</taxon>
        <taxon>Enterobacterales</taxon>
        <taxon>Enterobacteriaceae</taxon>
        <taxon>Klebsiella/Raoultella group</taxon>
        <taxon>Klebsiella</taxon>
        <taxon>Klebsiella pneumoniae complex</taxon>
    </lineage>
</organism>